<dbReference type="OrthoDB" id="6169270at2"/>
<dbReference type="PANTHER" id="PTHR38013">
    <property type="entry name" value="GLYCOPROTEIN/POLYSACCHARIDE METABOLISM"/>
    <property type="match status" value="1"/>
</dbReference>
<reference evidence="1 2" key="1">
    <citation type="submission" date="2017-05" db="EMBL/GenBank/DDBJ databases">
        <authorList>
            <person name="Song R."/>
            <person name="Chenine A.L."/>
            <person name="Ruprecht R.M."/>
        </authorList>
    </citation>
    <scope>NUCLEOTIDE SEQUENCE [LARGE SCALE GENOMIC DNA]</scope>
    <source>
        <strain evidence="1">SW32</strain>
    </source>
</reference>
<name>A0A240UQN0_9GAMM</name>
<dbReference type="InterPro" id="IPR053196">
    <property type="entry name" value="Lipoprotein_YbaY-like"/>
</dbReference>
<protein>
    <submittedName>
        <fullName evidence="1">Uncharacterized protein</fullName>
    </submittedName>
</protein>
<sequence>MQIRRCRPLLAAAPLIMTGLLSGCSLFAGDPDFATLSGNAVSDEQAPIADDARLEIRLLDMTQGRTTVAQVDQNTHGRWPVPFALQFDRQRIDSDRRYALSAALLEGESTRYMTLEPLPVLTHGALSQQVRVPLTPVNR</sequence>
<dbReference type="EMBL" id="CP021358">
    <property type="protein sequence ID" value="ART63436.1"/>
    <property type="molecule type" value="Genomic_DNA"/>
</dbReference>
<dbReference type="Pfam" id="PF09619">
    <property type="entry name" value="YscW"/>
    <property type="match status" value="1"/>
</dbReference>
<keyword evidence="2" id="KW-1185">Reference proteome</keyword>
<dbReference type="PROSITE" id="PS51257">
    <property type="entry name" value="PROKAR_LIPOPROTEIN"/>
    <property type="match status" value="1"/>
</dbReference>
<evidence type="ECO:0000313" key="2">
    <source>
        <dbReference type="Proteomes" id="UP000194457"/>
    </source>
</evidence>
<dbReference type="Proteomes" id="UP000194457">
    <property type="component" value="Chromosome"/>
</dbReference>
<dbReference type="InterPro" id="IPR039366">
    <property type="entry name" value="Pilotin"/>
</dbReference>
<dbReference type="KEGG" id="kma:B9H00_10495"/>
<dbReference type="AlphaFoldDB" id="A0A240UQN0"/>
<proteinExistence type="predicted"/>
<dbReference type="PANTHER" id="PTHR38013:SF1">
    <property type="entry name" value="GLYCOPROTEIN_POLYSACCHARIDE METABOLISM"/>
    <property type="match status" value="1"/>
</dbReference>
<dbReference type="RefSeq" id="WP_086900619.1">
    <property type="nucleotide sequence ID" value="NZ_CP021358.1"/>
</dbReference>
<organism evidence="1 2">
    <name type="scientific">Kushneria marisflavi</name>
    <dbReference type="NCBI Taxonomy" id="157779"/>
    <lineage>
        <taxon>Bacteria</taxon>
        <taxon>Pseudomonadati</taxon>
        <taxon>Pseudomonadota</taxon>
        <taxon>Gammaproteobacteria</taxon>
        <taxon>Oceanospirillales</taxon>
        <taxon>Halomonadaceae</taxon>
        <taxon>Kushneria</taxon>
    </lineage>
</organism>
<evidence type="ECO:0000313" key="1">
    <source>
        <dbReference type="EMBL" id="ART63436.1"/>
    </source>
</evidence>
<accession>A0A240UQN0</accession>
<gene>
    <name evidence="1" type="ORF">B9H00_10495</name>
</gene>